<feature type="region of interest" description="Disordered" evidence="1">
    <location>
        <begin position="49"/>
        <end position="68"/>
    </location>
</feature>
<accession>A0A0K2G6F3</accession>
<keyword evidence="4" id="KW-1185">Reference proteome</keyword>
<evidence type="ECO:0000313" key="2">
    <source>
        <dbReference type="EMBL" id="ALA56551.1"/>
    </source>
</evidence>
<protein>
    <submittedName>
        <fullName evidence="2">Uncharacterized protein</fullName>
    </submittedName>
</protein>
<dbReference type="AlphaFoldDB" id="A0A0K2G6F3"/>
<feature type="region of interest" description="Disordered" evidence="1">
    <location>
        <begin position="1"/>
        <end position="33"/>
    </location>
</feature>
<evidence type="ECO:0000313" key="3">
    <source>
        <dbReference type="EMBL" id="ALA61042.1"/>
    </source>
</evidence>
<feature type="compositionally biased region" description="Polar residues" evidence="1">
    <location>
        <begin position="1"/>
        <end position="10"/>
    </location>
</feature>
<dbReference type="KEGG" id="nmv:NITMOv2_0111"/>
<gene>
    <name evidence="2" type="ORF">NITMOv2_0111</name>
    <name evidence="3" type="ORF">NITMOv2_4671</name>
</gene>
<sequence>MSRQLENPHSITPAIIPVMLSSDPLSSEKQERVRQDIQELKQRWQHHQDEIRKQATLNNESDDVNRIT</sequence>
<reference evidence="2 4" key="1">
    <citation type="journal article" date="2015" name="Proc. Natl. Acad. Sci. U.S.A.">
        <title>Expanded metabolic versatility of ubiquitous nitrite-oxidizing bacteria from the genus Nitrospira.</title>
        <authorList>
            <person name="Koch H."/>
            <person name="Lucker S."/>
            <person name="Albertsen M."/>
            <person name="Kitzinger K."/>
            <person name="Herbold C."/>
            <person name="Spieck E."/>
            <person name="Nielsen P.H."/>
            <person name="Wagner M."/>
            <person name="Daims H."/>
        </authorList>
    </citation>
    <scope>NUCLEOTIDE SEQUENCE [LARGE SCALE GENOMIC DNA]</scope>
    <source>
        <strain evidence="2 4">NSP M-1</strain>
    </source>
</reference>
<dbReference type="PATRIC" id="fig|42253.5.peg.109"/>
<dbReference type="EMBL" id="CP011801">
    <property type="protein sequence ID" value="ALA61042.1"/>
    <property type="molecule type" value="Genomic_DNA"/>
</dbReference>
<dbReference type="RefSeq" id="WP_053378027.1">
    <property type="nucleotide sequence ID" value="NZ_CP011801.1"/>
</dbReference>
<organism evidence="2 4">
    <name type="scientific">Nitrospira moscoviensis</name>
    <dbReference type="NCBI Taxonomy" id="42253"/>
    <lineage>
        <taxon>Bacteria</taxon>
        <taxon>Pseudomonadati</taxon>
        <taxon>Nitrospirota</taxon>
        <taxon>Nitrospiria</taxon>
        <taxon>Nitrospirales</taxon>
        <taxon>Nitrospiraceae</taxon>
        <taxon>Nitrospira</taxon>
    </lineage>
</organism>
<dbReference type="Proteomes" id="UP000069205">
    <property type="component" value="Chromosome"/>
</dbReference>
<dbReference type="KEGG" id="nmv:NITMOv2_4671"/>
<evidence type="ECO:0000256" key="1">
    <source>
        <dbReference type="SAM" id="MobiDB-lite"/>
    </source>
</evidence>
<evidence type="ECO:0000313" key="4">
    <source>
        <dbReference type="Proteomes" id="UP000069205"/>
    </source>
</evidence>
<name>A0A0K2G6F3_NITMO</name>
<dbReference type="EMBL" id="CP011801">
    <property type="protein sequence ID" value="ALA56551.1"/>
    <property type="molecule type" value="Genomic_DNA"/>
</dbReference>
<proteinExistence type="predicted"/>